<evidence type="ECO:0000313" key="8">
    <source>
        <dbReference type="Proteomes" id="UP000183954"/>
    </source>
</evidence>
<dbReference type="PANTHER" id="PTHR32089:SF112">
    <property type="entry name" value="LYSOZYME-LIKE PROTEIN-RELATED"/>
    <property type="match status" value="1"/>
</dbReference>
<evidence type="ECO:0000259" key="5">
    <source>
        <dbReference type="PROSITE" id="PS50111"/>
    </source>
</evidence>
<evidence type="ECO:0000256" key="4">
    <source>
        <dbReference type="SAM" id="Phobius"/>
    </source>
</evidence>
<evidence type="ECO:0000256" key="1">
    <source>
        <dbReference type="ARBA" id="ARBA00023224"/>
    </source>
</evidence>
<keyword evidence="8" id="KW-1185">Reference proteome</keyword>
<keyword evidence="4" id="KW-1133">Transmembrane helix</keyword>
<dbReference type="GO" id="GO:0006935">
    <property type="term" value="P:chemotaxis"/>
    <property type="evidence" value="ECO:0007669"/>
    <property type="project" value="InterPro"/>
</dbReference>
<organism evidence="7 8">
    <name type="scientific">Desulfosporosinus lacus DSM 15449</name>
    <dbReference type="NCBI Taxonomy" id="1121420"/>
    <lineage>
        <taxon>Bacteria</taxon>
        <taxon>Bacillati</taxon>
        <taxon>Bacillota</taxon>
        <taxon>Clostridia</taxon>
        <taxon>Eubacteriales</taxon>
        <taxon>Desulfitobacteriaceae</taxon>
        <taxon>Desulfosporosinus</taxon>
    </lineage>
</organism>
<dbReference type="EMBL" id="FQXJ01000013">
    <property type="protein sequence ID" value="SHI25630.1"/>
    <property type="molecule type" value="Genomic_DNA"/>
</dbReference>
<dbReference type="SMART" id="SM00304">
    <property type="entry name" value="HAMP"/>
    <property type="match status" value="1"/>
</dbReference>
<dbReference type="SMART" id="SM00283">
    <property type="entry name" value="MA"/>
    <property type="match status" value="1"/>
</dbReference>
<dbReference type="SUPFAM" id="SSF58104">
    <property type="entry name" value="Methyl-accepting chemotaxis protein (MCP) signaling domain"/>
    <property type="match status" value="1"/>
</dbReference>
<reference evidence="8" key="1">
    <citation type="submission" date="2016-11" db="EMBL/GenBank/DDBJ databases">
        <authorList>
            <person name="Varghese N."/>
            <person name="Submissions S."/>
        </authorList>
    </citation>
    <scope>NUCLEOTIDE SEQUENCE [LARGE SCALE GENOMIC DNA]</scope>
    <source>
        <strain evidence="8">DSM 15449</strain>
    </source>
</reference>
<comment type="similarity">
    <text evidence="2">Belongs to the methyl-accepting chemotaxis (MCP) protein family.</text>
</comment>
<feature type="domain" description="Methyl-accepting transducer" evidence="5">
    <location>
        <begin position="316"/>
        <end position="566"/>
    </location>
</feature>
<dbReference type="InterPro" id="IPR004089">
    <property type="entry name" value="MCPsignal_dom"/>
</dbReference>
<dbReference type="GO" id="GO:0004888">
    <property type="term" value="F:transmembrane signaling receptor activity"/>
    <property type="evidence" value="ECO:0007669"/>
    <property type="project" value="InterPro"/>
</dbReference>
<dbReference type="InterPro" id="IPR003660">
    <property type="entry name" value="HAMP_dom"/>
</dbReference>
<evidence type="ECO:0000256" key="3">
    <source>
        <dbReference type="PROSITE-ProRule" id="PRU00284"/>
    </source>
</evidence>
<protein>
    <submittedName>
        <fullName evidence="7">Methyl-accepting chemotaxis protein</fullName>
    </submittedName>
</protein>
<proteinExistence type="inferred from homology"/>
<dbReference type="Proteomes" id="UP000183954">
    <property type="component" value="Unassembled WGS sequence"/>
</dbReference>
<gene>
    <name evidence="7" type="ORF">SAMN02746098_03451</name>
</gene>
<dbReference type="InterPro" id="IPR004090">
    <property type="entry name" value="Chemotax_Me-accpt_rcpt"/>
</dbReference>
<sequence length="648" mass="71419">MLSKAKTIIKRVRLMGACLRRYCLPQSVIRGDMKLFSGLKVSSKIVILIICSSVFLLVSSLTGYYQLTKTTNFVDTMYNKELKQIETISDLRKLNSDNQAALLLFILSTKEKQNQFLFEIEENKKKIIELVAQYQSLNLDEFQSNQLTALNGNLQAFDSFQMLVTQVAEGNDTITTFVTFNSGNIIYDGLDSDLLSLANHSSENAEALKDQIQINSDLASKIMISLLISSIILCVIIGWLIITSISRPLNKVVAIANEISNGQLKLEQIETNQSKNEINILNIAMNKMKDYLRTIINEVSSSSDKILVFSQELADASGQIANSTNQIAMTMSNFANGATEQTESSGLIVKMMKETRSQVEIGYQEATATVKEANNSTIVAIEGQEATNRAIEHLNIIAESVAEASELIDDLGNQSNQISEIITLITEISNQTNLLALNAAIEAARAGEAGRGFAVVADEVRKLSEESKEASNKIVNLVDRIQTSSKASMHLMQNNKKSVEEQVSLIKISGGSLGKIVEHVRRTESDALHISKIFDGLNKGSFEVLSLTQSIADLIQESASSSEEIAATTEEQTSIVEYMAESSKDLAKLANNLKENLNKFSVEISNPFVKENVEDPVRMASAMPLATYKNERDVRVEHCHDSNEDVRG</sequence>
<accession>A0A1M5ZN23</accession>
<feature type="transmembrane region" description="Helical" evidence="4">
    <location>
        <begin position="222"/>
        <end position="242"/>
    </location>
</feature>
<feature type="transmembrane region" description="Helical" evidence="4">
    <location>
        <begin position="45"/>
        <end position="67"/>
    </location>
</feature>
<dbReference type="AlphaFoldDB" id="A0A1M5ZN23"/>
<dbReference type="STRING" id="1121420.SAMN02746098_03451"/>
<dbReference type="PANTHER" id="PTHR32089">
    <property type="entry name" value="METHYL-ACCEPTING CHEMOTAXIS PROTEIN MCPB"/>
    <property type="match status" value="1"/>
</dbReference>
<dbReference type="PRINTS" id="PR00260">
    <property type="entry name" value="CHEMTRNSDUCR"/>
</dbReference>
<dbReference type="Gene3D" id="1.10.287.950">
    <property type="entry name" value="Methyl-accepting chemotaxis protein"/>
    <property type="match status" value="1"/>
</dbReference>
<dbReference type="GO" id="GO:0016020">
    <property type="term" value="C:membrane"/>
    <property type="evidence" value="ECO:0007669"/>
    <property type="project" value="InterPro"/>
</dbReference>
<keyword evidence="4" id="KW-0812">Transmembrane</keyword>
<dbReference type="Pfam" id="PF00672">
    <property type="entry name" value="HAMP"/>
    <property type="match status" value="1"/>
</dbReference>
<dbReference type="Pfam" id="PF00015">
    <property type="entry name" value="MCPsignal"/>
    <property type="match status" value="1"/>
</dbReference>
<dbReference type="PROSITE" id="PS50111">
    <property type="entry name" value="CHEMOTAXIS_TRANSDUC_2"/>
    <property type="match status" value="1"/>
</dbReference>
<keyword evidence="1 3" id="KW-0807">Transducer</keyword>
<feature type="domain" description="HAMP" evidence="6">
    <location>
        <begin position="243"/>
        <end position="297"/>
    </location>
</feature>
<dbReference type="PROSITE" id="PS50885">
    <property type="entry name" value="HAMP"/>
    <property type="match status" value="1"/>
</dbReference>
<dbReference type="OrthoDB" id="9804712at2"/>
<evidence type="ECO:0000259" key="6">
    <source>
        <dbReference type="PROSITE" id="PS50885"/>
    </source>
</evidence>
<keyword evidence="4" id="KW-0472">Membrane</keyword>
<evidence type="ECO:0000313" key="7">
    <source>
        <dbReference type="EMBL" id="SHI25630.1"/>
    </source>
</evidence>
<dbReference type="CDD" id="cd11386">
    <property type="entry name" value="MCP_signal"/>
    <property type="match status" value="1"/>
</dbReference>
<dbReference type="InterPro" id="IPR024478">
    <property type="entry name" value="HlyB_4HB_MCP"/>
</dbReference>
<dbReference type="GO" id="GO:0007165">
    <property type="term" value="P:signal transduction"/>
    <property type="evidence" value="ECO:0007669"/>
    <property type="project" value="UniProtKB-KW"/>
</dbReference>
<evidence type="ECO:0000256" key="2">
    <source>
        <dbReference type="ARBA" id="ARBA00029447"/>
    </source>
</evidence>
<dbReference type="Pfam" id="PF12729">
    <property type="entry name" value="4HB_MCP_1"/>
    <property type="match status" value="1"/>
</dbReference>
<dbReference type="RefSeq" id="WP_073030951.1">
    <property type="nucleotide sequence ID" value="NZ_FQXJ01000013.1"/>
</dbReference>
<name>A0A1M5ZN23_9FIRM</name>